<feature type="region of interest" description="Disordered" evidence="8">
    <location>
        <begin position="219"/>
        <end position="240"/>
    </location>
</feature>
<dbReference type="PANTHER" id="PTHR22930:SF228">
    <property type="entry name" value="PROTEIN ALP1-LIKE"/>
    <property type="match status" value="1"/>
</dbReference>
<evidence type="ECO:0008006" key="14">
    <source>
        <dbReference type="Google" id="ProtNLM"/>
    </source>
</evidence>
<name>A0AAW2C1E6_9ROSI</name>
<dbReference type="GO" id="GO:0046872">
    <property type="term" value="F:metal ion binding"/>
    <property type="evidence" value="ECO:0007669"/>
    <property type="project" value="UniProtKB-KW"/>
</dbReference>
<dbReference type="Proteomes" id="UP001459277">
    <property type="component" value="Unassembled WGS sequence"/>
</dbReference>
<sequence length="678" mass="77843">MWDEDCVDELCDIVFGQFLLGNFAAGLPHEPLWDVITNILNAWTVKDFRKRQMAHESQDADDKLWPPHVEHIFIEIMVEEQIKGNMENGVFKGPMWATMTEELNKRTGKLFTAKKVFQKHNRLRDFIKHTCDEEHALEDELAADAAPIHLNDDCYTPNLDSIPRTTEKTNGVDQTQATGKRPMQEASAKGKKVAKKVDKVIETTMALKEYTAMIGERFSSNRGKSSGTSEKFSQSATEGDPCSLGKAIDMLNQYEDLGNKAYLKISKALHVKENRVVFMGMLEHRRRAWMEDILNPKDGDMDLILLCYECDSEDEVEFDFVNPLVGDMFAYMQQHYDKQPMHDSILTGQGYMKELDSNPNKCFEMFHMTRPYLLHLVDKLVGHGYLKEGQCDVDATQAVAMLLFILGHNIRMRCVADRFQHSTETVSRHFRRVLRALHSYARHLIKPDPDVVCLPEHLQKCVEAMDGTHVSVQPPKHVTQAYTSRKATVTTNVLCVCNMDMQFIYVHAGWEGSPNDSRVLKDAIGDPKHGFPWPPTGLPIDTSFLPPHKSTRYHAQEFHSSNRNPTTKKELFNYQHSSLQMVIERSFRVLKARFPILNLMPNFKHSRQRYVITTCCCLHNFIRINNCCDELFTHGTMLNMKEILLFRPVVAQWSFHQHRKPKACCGDVGSIKETYGQL</sequence>
<evidence type="ECO:0000256" key="1">
    <source>
        <dbReference type="ARBA" id="ARBA00001968"/>
    </source>
</evidence>
<dbReference type="Pfam" id="PF26138">
    <property type="entry name" value="DUF8040"/>
    <property type="match status" value="1"/>
</dbReference>
<dbReference type="EMBL" id="JAZDWU010000009">
    <property type="protein sequence ID" value="KAK9991338.1"/>
    <property type="molecule type" value="Genomic_DNA"/>
</dbReference>
<protein>
    <recommendedName>
        <fullName evidence="14">DDE Tnp4 domain-containing protein</fullName>
    </recommendedName>
</protein>
<comment type="cofactor">
    <cofactor evidence="1">
        <name>a divalent metal cation</name>
        <dbReference type="ChEBI" id="CHEBI:60240"/>
    </cofactor>
</comment>
<evidence type="ECO:0000259" key="9">
    <source>
        <dbReference type="Pfam" id="PF12776"/>
    </source>
</evidence>
<dbReference type="Pfam" id="PF13359">
    <property type="entry name" value="DDE_Tnp_4"/>
    <property type="match status" value="1"/>
</dbReference>
<feature type="compositionally biased region" description="Polar residues" evidence="8">
    <location>
        <begin position="168"/>
        <end position="178"/>
    </location>
</feature>
<accession>A0AAW2C1E6</accession>
<dbReference type="InterPro" id="IPR024752">
    <property type="entry name" value="Myb/SANT-like_dom"/>
</dbReference>
<feature type="compositionally biased region" description="Polar residues" evidence="8">
    <location>
        <begin position="219"/>
        <end position="237"/>
    </location>
</feature>
<comment type="similarity">
    <text evidence="3">Belongs to the HARBI1 family.</text>
</comment>
<dbReference type="PANTHER" id="PTHR22930">
    <property type="match status" value="1"/>
</dbReference>
<feature type="domain" description="DUF8040" evidence="11">
    <location>
        <begin position="344"/>
        <end position="438"/>
    </location>
</feature>
<keyword evidence="7" id="KW-0539">Nucleus</keyword>
<evidence type="ECO:0000256" key="4">
    <source>
        <dbReference type="ARBA" id="ARBA00022722"/>
    </source>
</evidence>
<keyword evidence="5" id="KW-0479">Metal-binding</keyword>
<feature type="domain" description="DDE Tnp4" evidence="10">
    <location>
        <begin position="465"/>
        <end position="620"/>
    </location>
</feature>
<evidence type="ECO:0000256" key="3">
    <source>
        <dbReference type="ARBA" id="ARBA00006958"/>
    </source>
</evidence>
<dbReference type="AlphaFoldDB" id="A0AAW2C1E6"/>
<evidence type="ECO:0000256" key="2">
    <source>
        <dbReference type="ARBA" id="ARBA00004123"/>
    </source>
</evidence>
<evidence type="ECO:0000259" key="11">
    <source>
        <dbReference type="Pfam" id="PF26138"/>
    </source>
</evidence>
<keyword evidence="6" id="KW-0378">Hydrolase</keyword>
<dbReference type="InterPro" id="IPR045249">
    <property type="entry name" value="HARBI1-like"/>
</dbReference>
<feature type="region of interest" description="Disordered" evidence="8">
    <location>
        <begin position="161"/>
        <end position="191"/>
    </location>
</feature>
<dbReference type="InterPro" id="IPR058353">
    <property type="entry name" value="DUF8040"/>
</dbReference>
<comment type="subcellular location">
    <subcellularLocation>
        <location evidence="2">Nucleus</location>
    </subcellularLocation>
</comment>
<gene>
    <name evidence="12" type="ORF">SO802_026323</name>
</gene>
<evidence type="ECO:0000313" key="13">
    <source>
        <dbReference type="Proteomes" id="UP001459277"/>
    </source>
</evidence>
<proteinExistence type="inferred from homology"/>
<keyword evidence="4" id="KW-0540">Nuclease</keyword>
<evidence type="ECO:0000256" key="5">
    <source>
        <dbReference type="ARBA" id="ARBA00022723"/>
    </source>
</evidence>
<evidence type="ECO:0000313" key="12">
    <source>
        <dbReference type="EMBL" id="KAK9991338.1"/>
    </source>
</evidence>
<evidence type="ECO:0000259" key="10">
    <source>
        <dbReference type="Pfam" id="PF13359"/>
    </source>
</evidence>
<dbReference type="Pfam" id="PF12776">
    <property type="entry name" value="Myb_DNA-bind_3"/>
    <property type="match status" value="1"/>
</dbReference>
<evidence type="ECO:0000256" key="6">
    <source>
        <dbReference type="ARBA" id="ARBA00022801"/>
    </source>
</evidence>
<comment type="caution">
    <text evidence="12">The sequence shown here is derived from an EMBL/GenBank/DDBJ whole genome shotgun (WGS) entry which is preliminary data.</text>
</comment>
<evidence type="ECO:0000256" key="8">
    <source>
        <dbReference type="SAM" id="MobiDB-lite"/>
    </source>
</evidence>
<dbReference type="InterPro" id="IPR027806">
    <property type="entry name" value="HARBI1_dom"/>
</dbReference>
<keyword evidence="13" id="KW-1185">Reference proteome</keyword>
<dbReference type="GO" id="GO:0004518">
    <property type="term" value="F:nuclease activity"/>
    <property type="evidence" value="ECO:0007669"/>
    <property type="project" value="UniProtKB-KW"/>
</dbReference>
<feature type="domain" description="Myb/SANT-like" evidence="9">
    <location>
        <begin position="65"/>
        <end position="127"/>
    </location>
</feature>
<evidence type="ECO:0000256" key="7">
    <source>
        <dbReference type="ARBA" id="ARBA00023242"/>
    </source>
</evidence>
<dbReference type="GO" id="GO:0016787">
    <property type="term" value="F:hydrolase activity"/>
    <property type="evidence" value="ECO:0007669"/>
    <property type="project" value="UniProtKB-KW"/>
</dbReference>
<reference evidence="12 13" key="1">
    <citation type="submission" date="2024-01" db="EMBL/GenBank/DDBJ databases">
        <title>A telomere-to-telomere, gap-free genome of sweet tea (Lithocarpus litseifolius).</title>
        <authorList>
            <person name="Zhou J."/>
        </authorList>
    </citation>
    <scope>NUCLEOTIDE SEQUENCE [LARGE SCALE GENOMIC DNA]</scope>
    <source>
        <strain evidence="12">Zhou-2022a</strain>
        <tissue evidence="12">Leaf</tissue>
    </source>
</reference>
<organism evidence="12 13">
    <name type="scientific">Lithocarpus litseifolius</name>
    <dbReference type="NCBI Taxonomy" id="425828"/>
    <lineage>
        <taxon>Eukaryota</taxon>
        <taxon>Viridiplantae</taxon>
        <taxon>Streptophyta</taxon>
        <taxon>Embryophyta</taxon>
        <taxon>Tracheophyta</taxon>
        <taxon>Spermatophyta</taxon>
        <taxon>Magnoliopsida</taxon>
        <taxon>eudicotyledons</taxon>
        <taxon>Gunneridae</taxon>
        <taxon>Pentapetalae</taxon>
        <taxon>rosids</taxon>
        <taxon>fabids</taxon>
        <taxon>Fagales</taxon>
        <taxon>Fagaceae</taxon>
        <taxon>Lithocarpus</taxon>
    </lineage>
</organism>
<dbReference type="GO" id="GO:0005634">
    <property type="term" value="C:nucleus"/>
    <property type="evidence" value="ECO:0007669"/>
    <property type="project" value="UniProtKB-SubCell"/>
</dbReference>